<evidence type="ECO:0000259" key="7">
    <source>
        <dbReference type="PROSITE" id="PS51296"/>
    </source>
</evidence>
<keyword evidence="4" id="KW-0560">Oxidoreductase</keyword>
<dbReference type="PANTHER" id="PTHR43756:SF5">
    <property type="entry name" value="CHOLINE MONOOXYGENASE, CHLOROPLASTIC"/>
    <property type="match status" value="1"/>
</dbReference>
<evidence type="ECO:0000313" key="9">
    <source>
        <dbReference type="Proteomes" id="UP000031338"/>
    </source>
</evidence>
<dbReference type="Pfam" id="PF00355">
    <property type="entry name" value="Rieske"/>
    <property type="match status" value="1"/>
</dbReference>
<dbReference type="CDD" id="cd08882">
    <property type="entry name" value="RHO_alpha_C_MupW-like"/>
    <property type="match status" value="1"/>
</dbReference>
<name>A0A0B8ZCA6_9SPHN</name>
<dbReference type="STRING" id="48936.NJ75_03508"/>
<evidence type="ECO:0000256" key="4">
    <source>
        <dbReference type="ARBA" id="ARBA00023002"/>
    </source>
</evidence>
<evidence type="ECO:0000256" key="5">
    <source>
        <dbReference type="ARBA" id="ARBA00023004"/>
    </source>
</evidence>
<evidence type="ECO:0000256" key="2">
    <source>
        <dbReference type="ARBA" id="ARBA00022714"/>
    </source>
</evidence>
<reference evidence="8 9" key="1">
    <citation type="submission" date="2014-10" db="EMBL/GenBank/DDBJ databases">
        <title>Draft genome sequence of Novosphingobium subterraneum DSM 12447.</title>
        <authorList>
            <person name="Gan H.M."/>
            <person name="Gan H.Y."/>
            <person name="Savka M.A."/>
        </authorList>
    </citation>
    <scope>NUCLEOTIDE SEQUENCE [LARGE SCALE GENOMIC DNA]</scope>
    <source>
        <strain evidence="8 9">DSM 12447</strain>
    </source>
</reference>
<dbReference type="PANTHER" id="PTHR43756">
    <property type="entry name" value="CHOLINE MONOOXYGENASE, CHLOROPLASTIC"/>
    <property type="match status" value="1"/>
</dbReference>
<dbReference type="Pfam" id="PF00848">
    <property type="entry name" value="Ring_hydroxyl_A"/>
    <property type="match status" value="1"/>
</dbReference>
<sequence length="478" mass="53329">MLDAINPHGLPEPAVADDLAAIRCPDAPSVQQIVAADALPPPAVLTMEEPVYLGSAPVSVNRYFDQSIFEAEIERIWKRTWQWVCREDHIPEPGDYYTYEVAHLSWVVVRQEDMSVRAFVNSCLHRSTKFKRGEGVGSGDNLRCPYHGWTWNNDGTLASVPCAWDFRHIDPKTANLPEARVGHWGGFIFINPSAEGPQLGGESLEEYLAPLPEHFRDWDIANRHVAVHVAKELPCNWKTAQEAFLESYHVLETHPQLLKGVGDANVQYDCHSDHVTRFYAASGVNSPHLATPLSEEELLATMILGDKDSRGEGLTVGPGETARTVMARHLRKVMGEAYGCDLSKVSDSEMIDTIEYHVFPNMVLFPGLSLPMVYRFRPIGTDPNRTLFEILFLRPNPEGGPAPEPAEPFHVAEDQSYATAPGFDPAMGHVYDQDTDNLRAQQQGFRASATGVQQLGNYQESRIRHFQMVVDKYLAGEA</sequence>
<dbReference type="GO" id="GO:0005506">
    <property type="term" value="F:iron ion binding"/>
    <property type="evidence" value="ECO:0007669"/>
    <property type="project" value="InterPro"/>
</dbReference>
<evidence type="ECO:0000313" key="8">
    <source>
        <dbReference type="EMBL" id="KHS43888.1"/>
    </source>
</evidence>
<keyword evidence="6" id="KW-0411">Iron-sulfur</keyword>
<keyword evidence="3" id="KW-0479">Metal-binding</keyword>
<evidence type="ECO:0000256" key="1">
    <source>
        <dbReference type="ARBA" id="ARBA00001962"/>
    </source>
</evidence>
<dbReference type="InterPro" id="IPR001663">
    <property type="entry name" value="Rng_hydr_dOase-A"/>
</dbReference>
<dbReference type="InterPro" id="IPR015879">
    <property type="entry name" value="Ring_hydroxy_dOase_asu_C_dom"/>
</dbReference>
<dbReference type="SUPFAM" id="SSF55961">
    <property type="entry name" value="Bet v1-like"/>
    <property type="match status" value="1"/>
</dbReference>
<accession>A0A0B8ZCA6</accession>
<dbReference type="Gene3D" id="2.102.10.10">
    <property type="entry name" value="Rieske [2Fe-2S] iron-sulphur domain"/>
    <property type="match status" value="1"/>
</dbReference>
<keyword evidence="5" id="KW-0408">Iron</keyword>
<dbReference type="InterPro" id="IPR017941">
    <property type="entry name" value="Rieske_2Fe-2S"/>
</dbReference>
<dbReference type="PRINTS" id="PR00090">
    <property type="entry name" value="RNGDIOXGNASE"/>
</dbReference>
<evidence type="ECO:0000256" key="3">
    <source>
        <dbReference type="ARBA" id="ARBA00022723"/>
    </source>
</evidence>
<dbReference type="GO" id="GO:0016491">
    <property type="term" value="F:oxidoreductase activity"/>
    <property type="evidence" value="ECO:0007669"/>
    <property type="project" value="UniProtKB-KW"/>
</dbReference>
<dbReference type="PATRIC" id="fig|48936.3.peg.3537"/>
<comment type="cofactor">
    <cofactor evidence="1">
        <name>Fe cation</name>
        <dbReference type="ChEBI" id="CHEBI:24875"/>
    </cofactor>
</comment>
<keyword evidence="9" id="KW-1185">Reference proteome</keyword>
<evidence type="ECO:0000256" key="6">
    <source>
        <dbReference type="ARBA" id="ARBA00023014"/>
    </source>
</evidence>
<comment type="caution">
    <text evidence="8">The sequence shown here is derived from an EMBL/GenBank/DDBJ whole genome shotgun (WGS) entry which is preliminary data.</text>
</comment>
<dbReference type="AlphaFoldDB" id="A0A0B8ZCA6"/>
<proteinExistence type="predicted"/>
<dbReference type="InterPro" id="IPR036922">
    <property type="entry name" value="Rieske_2Fe-2S_sf"/>
</dbReference>
<dbReference type="EMBL" id="JRVC01000020">
    <property type="protein sequence ID" value="KHS43888.1"/>
    <property type="molecule type" value="Genomic_DNA"/>
</dbReference>
<dbReference type="Gene3D" id="3.90.380.10">
    <property type="entry name" value="Naphthalene 1,2-dioxygenase Alpha Subunit, Chain A, domain 1"/>
    <property type="match status" value="1"/>
</dbReference>
<dbReference type="GO" id="GO:0051537">
    <property type="term" value="F:2 iron, 2 sulfur cluster binding"/>
    <property type="evidence" value="ECO:0007669"/>
    <property type="project" value="UniProtKB-KW"/>
</dbReference>
<gene>
    <name evidence="8" type="ORF">NJ75_03508</name>
</gene>
<dbReference type="CDD" id="cd03469">
    <property type="entry name" value="Rieske_RO_Alpha_N"/>
    <property type="match status" value="1"/>
</dbReference>
<dbReference type="SUPFAM" id="SSF50022">
    <property type="entry name" value="ISP domain"/>
    <property type="match status" value="1"/>
</dbReference>
<organism evidence="8 9">
    <name type="scientific">Novosphingobium subterraneum</name>
    <dbReference type="NCBI Taxonomy" id="48936"/>
    <lineage>
        <taxon>Bacteria</taxon>
        <taxon>Pseudomonadati</taxon>
        <taxon>Pseudomonadota</taxon>
        <taxon>Alphaproteobacteria</taxon>
        <taxon>Sphingomonadales</taxon>
        <taxon>Sphingomonadaceae</taxon>
        <taxon>Novosphingobium</taxon>
    </lineage>
</organism>
<keyword evidence="2" id="KW-0001">2Fe-2S</keyword>
<feature type="domain" description="Rieske" evidence="7">
    <location>
        <begin position="81"/>
        <end position="190"/>
    </location>
</feature>
<dbReference type="Proteomes" id="UP000031338">
    <property type="component" value="Unassembled WGS sequence"/>
</dbReference>
<dbReference type="PROSITE" id="PS51296">
    <property type="entry name" value="RIESKE"/>
    <property type="match status" value="1"/>
</dbReference>
<protein>
    <submittedName>
        <fullName evidence="8">Rieske (2Fe-2S) domain-containing protein</fullName>
    </submittedName>
</protein>